<keyword evidence="1" id="KW-0067">ATP-binding</keyword>
<keyword evidence="3" id="KW-1185">Reference proteome</keyword>
<name>G7J855_MEDTR</name>
<evidence type="ECO:0000313" key="2">
    <source>
        <dbReference type="EnsemblPlants" id="AES71752"/>
    </source>
</evidence>
<gene>
    <name evidence="1" type="ordered locus">MTR_3g082400</name>
</gene>
<dbReference type="AlphaFoldDB" id="G7J855"/>
<evidence type="ECO:0000313" key="1">
    <source>
        <dbReference type="EMBL" id="AES71752.1"/>
    </source>
</evidence>
<dbReference type="EMBL" id="CM001219">
    <property type="protein sequence ID" value="AES71752.1"/>
    <property type="molecule type" value="Genomic_DNA"/>
</dbReference>
<dbReference type="HOGENOM" id="CLU_2516043_0_0_1"/>
<sequence length="87" mass="10221">MRISDFFQERGILAPTLDAIEHVKKFLLSLVPVDEKEYIIFYLVSESDENNKVQSEWFTTELLNNMKFFDISNNKLRFTVGCPVMLI</sequence>
<organism evidence="1 3">
    <name type="scientific">Medicago truncatula</name>
    <name type="common">Barrel medic</name>
    <name type="synonym">Medicago tribuloides</name>
    <dbReference type="NCBI Taxonomy" id="3880"/>
    <lineage>
        <taxon>Eukaryota</taxon>
        <taxon>Viridiplantae</taxon>
        <taxon>Streptophyta</taxon>
        <taxon>Embryophyta</taxon>
        <taxon>Tracheophyta</taxon>
        <taxon>Spermatophyta</taxon>
        <taxon>Magnoliopsida</taxon>
        <taxon>eudicotyledons</taxon>
        <taxon>Gunneridae</taxon>
        <taxon>Pentapetalae</taxon>
        <taxon>rosids</taxon>
        <taxon>fabids</taxon>
        <taxon>Fabales</taxon>
        <taxon>Fabaceae</taxon>
        <taxon>Papilionoideae</taxon>
        <taxon>50 kb inversion clade</taxon>
        <taxon>NPAAA clade</taxon>
        <taxon>Hologalegina</taxon>
        <taxon>IRL clade</taxon>
        <taxon>Trifolieae</taxon>
        <taxon>Medicago</taxon>
    </lineage>
</organism>
<reference evidence="1 3" key="2">
    <citation type="journal article" date="2014" name="BMC Genomics">
        <title>An improved genome release (version Mt4.0) for the model legume Medicago truncatula.</title>
        <authorList>
            <person name="Tang H."/>
            <person name="Krishnakumar V."/>
            <person name="Bidwell S."/>
            <person name="Rosen B."/>
            <person name="Chan A."/>
            <person name="Zhou S."/>
            <person name="Gentzbittel L."/>
            <person name="Childs K.L."/>
            <person name="Yandell M."/>
            <person name="Gundlach H."/>
            <person name="Mayer K.F."/>
            <person name="Schwartz D.C."/>
            <person name="Town C.D."/>
        </authorList>
    </citation>
    <scope>GENOME REANNOTATION</scope>
    <source>
        <strain evidence="2 3">cv. Jemalong A17</strain>
    </source>
</reference>
<dbReference type="PANTHER" id="PTHR10492">
    <property type="match status" value="1"/>
</dbReference>
<keyword evidence="1" id="KW-0547">Nucleotide-binding</keyword>
<reference evidence="1 3" key="1">
    <citation type="journal article" date="2011" name="Nature">
        <title>The Medicago genome provides insight into the evolution of rhizobial symbioses.</title>
        <authorList>
            <person name="Young N.D."/>
            <person name="Debelle F."/>
            <person name="Oldroyd G.E."/>
            <person name="Geurts R."/>
            <person name="Cannon S.B."/>
            <person name="Udvardi M.K."/>
            <person name="Benedito V.A."/>
            <person name="Mayer K.F."/>
            <person name="Gouzy J."/>
            <person name="Schoof H."/>
            <person name="Van de Peer Y."/>
            <person name="Proost S."/>
            <person name="Cook D.R."/>
            <person name="Meyers B.C."/>
            <person name="Spannagl M."/>
            <person name="Cheung F."/>
            <person name="De Mita S."/>
            <person name="Krishnakumar V."/>
            <person name="Gundlach H."/>
            <person name="Zhou S."/>
            <person name="Mudge J."/>
            <person name="Bharti A.K."/>
            <person name="Murray J.D."/>
            <person name="Naoumkina M.A."/>
            <person name="Rosen B."/>
            <person name="Silverstein K.A."/>
            <person name="Tang H."/>
            <person name="Rombauts S."/>
            <person name="Zhao P.X."/>
            <person name="Zhou P."/>
            <person name="Barbe V."/>
            <person name="Bardou P."/>
            <person name="Bechner M."/>
            <person name="Bellec A."/>
            <person name="Berger A."/>
            <person name="Berges H."/>
            <person name="Bidwell S."/>
            <person name="Bisseling T."/>
            <person name="Choisne N."/>
            <person name="Couloux A."/>
            <person name="Denny R."/>
            <person name="Deshpande S."/>
            <person name="Dai X."/>
            <person name="Doyle J.J."/>
            <person name="Dudez A.M."/>
            <person name="Farmer A.D."/>
            <person name="Fouteau S."/>
            <person name="Franken C."/>
            <person name="Gibelin C."/>
            <person name="Gish J."/>
            <person name="Goldstein S."/>
            <person name="Gonzalez A.J."/>
            <person name="Green P.J."/>
            <person name="Hallab A."/>
            <person name="Hartog M."/>
            <person name="Hua A."/>
            <person name="Humphray S.J."/>
            <person name="Jeong D.H."/>
            <person name="Jing Y."/>
            <person name="Jocker A."/>
            <person name="Kenton S.M."/>
            <person name="Kim D.J."/>
            <person name="Klee K."/>
            <person name="Lai H."/>
            <person name="Lang C."/>
            <person name="Lin S."/>
            <person name="Macmil S.L."/>
            <person name="Magdelenat G."/>
            <person name="Matthews L."/>
            <person name="McCorrison J."/>
            <person name="Monaghan E.L."/>
            <person name="Mun J.H."/>
            <person name="Najar F.Z."/>
            <person name="Nicholson C."/>
            <person name="Noirot C."/>
            <person name="O'Bleness M."/>
            <person name="Paule C.R."/>
            <person name="Poulain J."/>
            <person name="Prion F."/>
            <person name="Qin B."/>
            <person name="Qu C."/>
            <person name="Retzel E.F."/>
            <person name="Riddle C."/>
            <person name="Sallet E."/>
            <person name="Samain S."/>
            <person name="Samson N."/>
            <person name="Sanders I."/>
            <person name="Saurat O."/>
            <person name="Scarpelli C."/>
            <person name="Schiex T."/>
            <person name="Segurens B."/>
            <person name="Severin A.J."/>
            <person name="Sherrier D.J."/>
            <person name="Shi R."/>
            <person name="Sims S."/>
            <person name="Singer S.R."/>
            <person name="Sinharoy S."/>
            <person name="Sterck L."/>
            <person name="Viollet A."/>
            <person name="Wang B.B."/>
            <person name="Wang K."/>
            <person name="Wang M."/>
            <person name="Wang X."/>
            <person name="Warfsmann J."/>
            <person name="Weissenbach J."/>
            <person name="White D.D."/>
            <person name="White J.D."/>
            <person name="Wiley G.B."/>
            <person name="Wincker P."/>
            <person name="Xing Y."/>
            <person name="Yang L."/>
            <person name="Yao Z."/>
            <person name="Ying F."/>
            <person name="Zhai J."/>
            <person name="Zhou L."/>
            <person name="Zuber A."/>
            <person name="Denarie J."/>
            <person name="Dixon R.A."/>
            <person name="May G.D."/>
            <person name="Schwartz D.C."/>
            <person name="Rogers J."/>
            <person name="Quetier F."/>
            <person name="Town C.D."/>
            <person name="Roe B.A."/>
        </authorList>
    </citation>
    <scope>NUCLEOTIDE SEQUENCE [LARGE SCALE GENOMIC DNA]</scope>
    <source>
        <strain evidence="1">A17</strain>
        <strain evidence="2 3">cv. Jemalong A17</strain>
    </source>
</reference>
<protein>
    <submittedName>
        <fullName evidence="1">PIF1-like helicase</fullName>
    </submittedName>
</protein>
<keyword evidence="1" id="KW-0347">Helicase</keyword>
<dbReference type="GO" id="GO:0004386">
    <property type="term" value="F:helicase activity"/>
    <property type="evidence" value="ECO:0007669"/>
    <property type="project" value="UniProtKB-KW"/>
</dbReference>
<dbReference type="OMA" id="KVQSEWF"/>
<accession>G7J855</accession>
<dbReference type="PaxDb" id="3880-AES71752"/>
<proteinExistence type="predicted"/>
<reference evidence="2" key="3">
    <citation type="submission" date="2015-04" db="UniProtKB">
        <authorList>
            <consortium name="EnsemblPlants"/>
        </authorList>
    </citation>
    <scope>IDENTIFICATION</scope>
    <source>
        <strain evidence="2">cv. Jemalong A17</strain>
    </source>
</reference>
<dbReference type="PANTHER" id="PTHR10492:SF74">
    <property type="entry name" value="ATP-DEPENDENT DNA HELICASE"/>
    <property type="match status" value="1"/>
</dbReference>
<keyword evidence="1" id="KW-0378">Hydrolase</keyword>
<dbReference type="Proteomes" id="UP000002051">
    <property type="component" value="Chromosome 3"/>
</dbReference>
<evidence type="ECO:0000313" key="3">
    <source>
        <dbReference type="Proteomes" id="UP000002051"/>
    </source>
</evidence>
<dbReference type="EnsemblPlants" id="AES71752">
    <property type="protein sequence ID" value="AES71752"/>
    <property type="gene ID" value="MTR_3g082400"/>
</dbReference>